<reference evidence="6" key="2">
    <citation type="submission" date="2022-06" db="EMBL/GenBank/DDBJ databases">
        <title>Draft genome sequence of Burkholderia glumae strain GR20004 isolated from rice panicle showing bacterial panicle blight.</title>
        <authorList>
            <person name="Choi S.Y."/>
            <person name="Lee Y.H."/>
        </authorList>
    </citation>
    <scope>NUCLEOTIDE SEQUENCE</scope>
    <source>
        <strain evidence="6">GR20004</strain>
    </source>
</reference>
<dbReference type="GO" id="GO:0036440">
    <property type="term" value="F:citrate synthase activity"/>
    <property type="evidence" value="ECO:0007669"/>
    <property type="project" value="UniProtKB-EC"/>
</dbReference>
<evidence type="ECO:0000313" key="6">
    <source>
        <dbReference type="EMBL" id="USS43644.1"/>
    </source>
</evidence>
<dbReference type="AlphaFoldDB" id="A0AAP9XX60"/>
<dbReference type="InterPro" id="IPR016142">
    <property type="entry name" value="Citrate_synth-like_lrg_a-sub"/>
</dbReference>
<dbReference type="PRINTS" id="PR00143">
    <property type="entry name" value="CITRTSNTHASE"/>
</dbReference>
<dbReference type="GO" id="GO:0005829">
    <property type="term" value="C:cytosol"/>
    <property type="evidence" value="ECO:0007669"/>
    <property type="project" value="TreeGrafter"/>
</dbReference>
<dbReference type="Proteomes" id="UP001056386">
    <property type="component" value="Chromosome 2"/>
</dbReference>
<keyword evidence="8" id="KW-1185">Reference proteome</keyword>
<dbReference type="RefSeq" id="WP_012733609.1">
    <property type="nucleotide sequence ID" value="NZ_CP021075.1"/>
</dbReference>
<reference evidence="5 7" key="1">
    <citation type="submission" date="2020-12" db="EMBL/GenBank/DDBJ databases">
        <title>FDA dAtabase for Regulatory Grade micrObial Sequences (FDA-ARGOS): Supporting development and validation of Infectious Disease Dx tests.</title>
        <authorList>
            <person name="Minogue T."/>
            <person name="Wolcott M."/>
            <person name="Wasieloski L."/>
            <person name="Aguilar W."/>
            <person name="Moore D."/>
            <person name="Jaissle J."/>
            <person name="Tallon L."/>
            <person name="Sadzewicz L."/>
            <person name="Zhao X."/>
            <person name="Boylan J."/>
            <person name="Ott S."/>
            <person name="Bowen H."/>
            <person name="Vavikolanu K."/>
            <person name="Mehta A."/>
            <person name="Aluvathingal J."/>
            <person name="Nadendla S."/>
            <person name="Yan Y."/>
            <person name="Sichtig H."/>
        </authorList>
    </citation>
    <scope>NUCLEOTIDE SEQUENCE [LARGE SCALE GENOMIC DNA]</scope>
    <source>
        <strain evidence="5 7">FDAARGOS_949</strain>
    </source>
</reference>
<keyword evidence="4" id="KW-0808">Transferase</keyword>
<dbReference type="GO" id="GO:0005975">
    <property type="term" value="P:carbohydrate metabolic process"/>
    <property type="evidence" value="ECO:0007669"/>
    <property type="project" value="TreeGrafter"/>
</dbReference>
<evidence type="ECO:0000313" key="7">
    <source>
        <dbReference type="Proteomes" id="UP000594892"/>
    </source>
</evidence>
<comment type="similarity">
    <text evidence="2">Belongs to the citrate synthase family.</text>
</comment>
<evidence type="ECO:0000256" key="3">
    <source>
        <dbReference type="ARBA" id="ARBA00012972"/>
    </source>
</evidence>
<organism evidence="5 7">
    <name type="scientific">Burkholderia glumae</name>
    <name type="common">Pseudomonas glumae</name>
    <dbReference type="NCBI Taxonomy" id="337"/>
    <lineage>
        <taxon>Bacteria</taxon>
        <taxon>Pseudomonadati</taxon>
        <taxon>Pseudomonadota</taxon>
        <taxon>Betaproteobacteria</taxon>
        <taxon>Burkholderiales</taxon>
        <taxon>Burkholderiaceae</taxon>
        <taxon>Burkholderia</taxon>
    </lineage>
</organism>
<dbReference type="EMBL" id="CP099583">
    <property type="protein sequence ID" value="USS43644.1"/>
    <property type="molecule type" value="Genomic_DNA"/>
</dbReference>
<evidence type="ECO:0000256" key="4">
    <source>
        <dbReference type="ARBA" id="ARBA00022679"/>
    </source>
</evidence>
<dbReference type="InterPro" id="IPR002020">
    <property type="entry name" value="Citrate_synthase"/>
</dbReference>
<accession>A0AAP9XX60</accession>
<proteinExistence type="inferred from homology"/>
<dbReference type="EC" id="2.3.3.16" evidence="3"/>
<dbReference type="InterPro" id="IPR036969">
    <property type="entry name" value="Citrate_synthase_sf"/>
</dbReference>
<dbReference type="GeneID" id="45695093"/>
<evidence type="ECO:0000256" key="2">
    <source>
        <dbReference type="ARBA" id="ARBA00010566"/>
    </source>
</evidence>
<evidence type="ECO:0000313" key="8">
    <source>
        <dbReference type="Proteomes" id="UP001056386"/>
    </source>
</evidence>
<dbReference type="Gene3D" id="1.10.230.10">
    <property type="entry name" value="Cytochrome P450-Terp, domain 2"/>
    <property type="match status" value="1"/>
</dbReference>
<sequence>MPTDHDLPSPDAVRARAVRDQGEIDAVSISPDRLAVRGIDLLQLIDSVDFAAAILHVLTGRMPDADDARALDGALASTLADDGPAEDGLLAAQLARRQPRPEAFLVAAISAGLAGPSPRPRAWPVTLSYGGQGDELATGLAIIAALPRLLAVWCDANGQVPVARRARSAHAARGFSAAMLGCLGGDAAHDAPARLFDVLLVALHGGFGLVAPTIALPRFSASTYATVDLNLVAGLTGSGPAHVGACSDATRFFASLVGKSAAEIRDRVAQRLQAGDRIPGFGHPLLERDPRPAALERHAVRLGVGGAAFDAYRAVCNAMHDMRGLPPNIDSVAAAILLELGVPDALATPVFLLARMPTMLAHALQKKAHPPFGQARPVARERLAALPKAWI</sequence>
<evidence type="ECO:0000313" key="5">
    <source>
        <dbReference type="EMBL" id="QPQ90336.1"/>
    </source>
</evidence>
<dbReference type="Proteomes" id="UP000594892">
    <property type="component" value="Chromosome 1"/>
</dbReference>
<name>A0AAP9XX60_BURGL</name>
<dbReference type="GO" id="GO:0006099">
    <property type="term" value="P:tricarboxylic acid cycle"/>
    <property type="evidence" value="ECO:0007669"/>
    <property type="project" value="TreeGrafter"/>
</dbReference>
<dbReference type="InterPro" id="IPR016143">
    <property type="entry name" value="Citrate_synth-like_sm_a-sub"/>
</dbReference>
<evidence type="ECO:0000256" key="1">
    <source>
        <dbReference type="ARBA" id="ARBA00004751"/>
    </source>
</evidence>
<dbReference type="Gene3D" id="1.10.580.10">
    <property type="entry name" value="Citrate Synthase, domain 1"/>
    <property type="match status" value="1"/>
</dbReference>
<dbReference type="SUPFAM" id="SSF48256">
    <property type="entry name" value="Citrate synthase"/>
    <property type="match status" value="1"/>
</dbReference>
<dbReference type="Pfam" id="PF00285">
    <property type="entry name" value="Citrate_synt"/>
    <property type="match status" value="1"/>
</dbReference>
<dbReference type="PANTHER" id="PTHR11739">
    <property type="entry name" value="CITRATE SYNTHASE"/>
    <property type="match status" value="1"/>
</dbReference>
<gene>
    <name evidence="5" type="ORF">I6H06_00725</name>
    <name evidence="6" type="ORF">NFI99_04085</name>
</gene>
<dbReference type="EMBL" id="CP065600">
    <property type="protein sequence ID" value="QPQ90336.1"/>
    <property type="molecule type" value="Genomic_DNA"/>
</dbReference>
<dbReference type="PANTHER" id="PTHR11739:SF4">
    <property type="entry name" value="CITRATE SYNTHASE, PEROXISOMAL"/>
    <property type="match status" value="1"/>
</dbReference>
<comment type="pathway">
    <text evidence="1">Carbohydrate metabolism; tricarboxylic acid cycle; isocitrate from oxaloacetate: step 1/2.</text>
</comment>
<protein>
    <recommendedName>
        <fullName evidence="3">citrate synthase (unknown stereospecificity)</fullName>
        <ecNumber evidence="3">2.3.3.16</ecNumber>
    </recommendedName>
</protein>